<name>A9NNU4_PICSI</name>
<accession>A9NNU4</accession>
<sequence length="413" mass="46083">MQTTTDATTPCLFLVGRHCKCSLVKTPKPQILSFNHRRIGSDINKLLHVCISTESSFVGWKCRPRQLRLRASSNEAGDVSLKSEENANTNNKEDEKWDYEKYQALLRGGEEVTSVMKEMIELLEDMTKMDAQSEEIVVQIAAQGVVGKRLERFDSSFMMALDFMLGQCENEVDGKRKWLLEVIKDTVLSYLTKKLPPHVQVVGMLCRTPRKESRLDLLRRVAGGGGTFASEDGGKVVLPKANLNDIANQADDLLETMEDRPTVPDRRLLARLVLIREEARSMMGGGILDERNDRGLSTLPDAEVAFVSKLVALKPGPIVREKILNVMRGKDEGADIVSEDEAASRSEKTSRHKSNQGIQTTGKGRPVRPGMFLETVTKVLGGMYETNVAGVTVQHLEWVHQETLNILQEMAFS</sequence>
<dbReference type="OMA" id="LEDMKMN"/>
<dbReference type="EMBL" id="EF082954">
    <property type="protein sequence ID" value="ABK22305.1"/>
    <property type="molecule type" value="mRNA"/>
</dbReference>
<feature type="region of interest" description="Disordered" evidence="1">
    <location>
        <begin position="335"/>
        <end position="369"/>
    </location>
</feature>
<dbReference type="InterPro" id="IPR038961">
    <property type="entry name" value="PRDA1"/>
</dbReference>
<dbReference type="PANTHER" id="PTHR37262">
    <property type="entry name" value="PROTEIN PEP-RELATED DEVELOPMENT ARRESTED 1, CHLOROPLASTIC"/>
    <property type="match status" value="1"/>
</dbReference>
<protein>
    <submittedName>
        <fullName evidence="2">Uncharacterized protein</fullName>
    </submittedName>
</protein>
<evidence type="ECO:0000313" key="2">
    <source>
        <dbReference type="EMBL" id="ABK22305.1"/>
    </source>
</evidence>
<organism evidence="2">
    <name type="scientific">Picea sitchensis</name>
    <name type="common">Sitka spruce</name>
    <name type="synonym">Pinus sitchensis</name>
    <dbReference type="NCBI Taxonomy" id="3332"/>
    <lineage>
        <taxon>Eukaryota</taxon>
        <taxon>Viridiplantae</taxon>
        <taxon>Streptophyta</taxon>
        <taxon>Embryophyta</taxon>
        <taxon>Tracheophyta</taxon>
        <taxon>Spermatophyta</taxon>
        <taxon>Pinopsida</taxon>
        <taxon>Pinidae</taxon>
        <taxon>Conifers I</taxon>
        <taxon>Pinales</taxon>
        <taxon>Pinaceae</taxon>
        <taxon>Picea</taxon>
    </lineage>
</organism>
<dbReference type="GO" id="GO:0042644">
    <property type="term" value="C:chloroplast nucleoid"/>
    <property type="evidence" value="ECO:0007669"/>
    <property type="project" value="InterPro"/>
</dbReference>
<reference evidence="2" key="1">
    <citation type="journal article" date="2008" name="BMC Genomics">
        <title>A conifer genomics resource of 200,000 spruce (Picea spp.) ESTs and 6,464 high-quality, sequence-finished full-length cDNAs for Sitka spruce (Picea sitchensis).</title>
        <authorList>
            <person name="Ralph S.G."/>
            <person name="Chun H.J."/>
            <person name="Kolosova N."/>
            <person name="Cooper D."/>
            <person name="Oddy C."/>
            <person name="Ritland C.E."/>
            <person name="Kirkpatrick R."/>
            <person name="Moore R."/>
            <person name="Barber S."/>
            <person name="Holt R.A."/>
            <person name="Jones S.J."/>
            <person name="Marra M.A."/>
            <person name="Douglas C.J."/>
            <person name="Ritland K."/>
            <person name="Bohlmann J."/>
        </authorList>
    </citation>
    <scope>NUCLEOTIDE SEQUENCE</scope>
    <source>
        <tissue evidence="2">Green portion of the leader tissue</tissue>
    </source>
</reference>
<dbReference type="AlphaFoldDB" id="A9NNU4"/>
<proteinExistence type="evidence at transcript level"/>
<evidence type="ECO:0000256" key="1">
    <source>
        <dbReference type="SAM" id="MobiDB-lite"/>
    </source>
</evidence>
<dbReference type="GO" id="GO:0006355">
    <property type="term" value="P:regulation of DNA-templated transcription"/>
    <property type="evidence" value="ECO:0007669"/>
    <property type="project" value="InterPro"/>
</dbReference>
<dbReference type="PANTHER" id="PTHR37262:SF1">
    <property type="entry name" value="PROTEIN PEP-RELATED DEVELOPMENT ARRESTED 1, CHLOROPLASTIC"/>
    <property type="match status" value="1"/>
</dbReference>